<dbReference type="InterPro" id="IPR049762">
    <property type="entry name" value="PoNe_dom"/>
</dbReference>
<sequence>MSDNNPLVAEAPQDGAGPGPWTSGNNDHGWVTGIGIAESAIDTFNGIKDGNWIDIGLGTVGLVAEGAAAAIDPFGWLMSSVASFLMEHIQPLKDMLDSVCGDPPVIQSYSETWANVAAHLEETQVTFANAVKNSTTGWTGPAADAYRESCKEQEEALAGAATTASGISTVVMLFGEVVAFVRETVRDLIADLVGKLISWVLETVFTLGFGTPVVVAQAVTAISKWGTKIADFLKRLTRTISQVSPLLGRLIEVFGSVMKVCGKILGKVTGLDVIRKKNIIDGGFFQRPGRNSDVDLDGGGSGNGGSSGGSGGGANGNGGSSGGGDSGSGGGADGDGGSGSNRGSDGGTGGDSGSSPNGSSSDTGPDSSTTPRSNPSNTSDSTNTPSRSDSRTGGGESPSGDSPPRRSTSSPGGGSSDGPVSTSTGGGGGTSTTPRVDTSHSTGTGGSSSTGSPAAGHHFGPSGSTSSHSPSPDSSPHGSGGTQSSPSPHSTAGDGPGTTRSNPDTASSSNGNADSPRGNTQTRPENQPSTSHDSPSQATPRQDSPYANDSGRSPQSPPQGPSPGTSSGPSSGPSPTHPDSPFSRPNTGTHADSTTASGLSSPTSPHATPPRTDSGGFSPPPQRGPEGGSTPSTPHAQQPMGTGPAATPNSGGTTPGGSSGTSPGGRPHGPQGWTGTPGSPGARPHSETPATPTTPATQPRPGGPPQPSTSPQSHAPHTPTPQRPGPPQGTTHGPGGQYGPGPHAQPHMPPAVPRGFAPSPHPGNPPHPGPRFSPPTPGSAPHGPGPQGPRPGPQGTGPNGSRPDAPGGSPQQRPTTEPSSRQPADGRPPHQGDGRGGNDPSRDPRTDRDPQNRPQDDRPHGDDRDTERPDRDSDTERPHDRPQDRPDDRADHDNGGRPDDRLTPEEVNQRHTERTPAGMSFHRGDPEMGDLPHRVKPDPDGRYTVDVHVTPDGHARIGGHRYTPEEFADILRRNGDYDGRPIRLIGCDAGSNDFARRLSHELDTEVLAPNKPAWTDANGNVFSSDYEIGPDGKPRPKIPPNGEWSTHSPDGSTSRTGDDGFTPHTGDADRSDVDVDSSRSRRDEDPDVIDWRDKPGTGEDKRSLRQKIADPQFLEDNYYWRTREDGTVELVVKHSRVSSDNPLPPLDWDPVNERAYFKDDRPPLERAQFVDERSVKVERPRSSQDQEDIDADGEVDTGPDNPSKSDDSSASNDSPNSDTDEYPSTQNWRDEDYAKLDEMVEDRERKLERKSEIGEKTEENAQEWKDAHNEANDASEALGEQASTHAIKDQVYQKLVQQYGGDNVTLQPHPEGGERFQAFDNDGNLIAEIKPHHSIEGQPGANSFDQIWEVDYHNGGKPHFIVHEAKGPGGGTSSHYLSDENRTVEQGHPDYFQNMLRKLASKDADLAAELQEALLDNRLDYVKVRALVDTSTTPHSYAGYEYHPYAGYDYKGPFSAEATRERNEV</sequence>
<feature type="compositionally biased region" description="Polar residues" evidence="1">
    <location>
        <begin position="809"/>
        <end position="822"/>
    </location>
</feature>
<feature type="region of interest" description="Disordered" evidence="1">
    <location>
        <begin position="1134"/>
        <end position="1233"/>
    </location>
</feature>
<dbReference type="InterPro" id="IPR038332">
    <property type="entry name" value="PPE_sf"/>
</dbReference>
<feature type="compositionally biased region" description="Basic and acidic residues" evidence="1">
    <location>
        <begin position="1066"/>
        <end position="1103"/>
    </location>
</feature>
<evidence type="ECO:0008006" key="4">
    <source>
        <dbReference type="Google" id="ProtNLM"/>
    </source>
</evidence>
<dbReference type="EMBL" id="JRZE01000005">
    <property type="protein sequence ID" value="KHF43817.1"/>
    <property type="molecule type" value="Genomic_DNA"/>
</dbReference>
<feature type="compositionally biased region" description="Pro residues" evidence="1">
    <location>
        <begin position="759"/>
        <end position="792"/>
    </location>
</feature>
<gene>
    <name evidence="2" type="ORF">MINT15_25420</name>
</gene>
<feature type="compositionally biased region" description="Gly residues" evidence="1">
    <location>
        <begin position="297"/>
        <end position="352"/>
    </location>
</feature>
<feature type="region of interest" description="Disordered" evidence="1">
    <location>
        <begin position="1010"/>
        <end position="1105"/>
    </location>
</feature>
<feature type="region of interest" description="Disordered" evidence="1">
    <location>
        <begin position="286"/>
        <end position="943"/>
    </location>
</feature>
<comment type="caution">
    <text evidence="2">The sequence shown here is derived from an EMBL/GenBank/DDBJ whole genome shotgun (WGS) entry which is preliminary data.</text>
</comment>
<feature type="compositionally biased region" description="Polar residues" evidence="1">
    <location>
        <begin position="1043"/>
        <end position="1055"/>
    </location>
</feature>
<dbReference type="Proteomes" id="UP000030848">
    <property type="component" value="Unassembled WGS sequence"/>
</dbReference>
<dbReference type="Gene3D" id="1.20.1260.20">
    <property type="entry name" value="PPE superfamily"/>
    <property type="match status" value="1"/>
</dbReference>
<feature type="compositionally biased region" description="Basic and acidic residues" evidence="1">
    <location>
        <begin position="840"/>
        <end position="914"/>
    </location>
</feature>
<feature type="region of interest" description="Disordered" evidence="1">
    <location>
        <begin position="1"/>
        <end position="27"/>
    </location>
</feature>
<feature type="compositionally biased region" description="Polar residues" evidence="1">
    <location>
        <begin position="629"/>
        <end position="640"/>
    </location>
</feature>
<reference evidence="2 3" key="1">
    <citation type="submission" date="2014-10" db="EMBL/GenBank/DDBJ databases">
        <title>Genome sequence of Micropolyspora internatus JCM3315.</title>
        <authorList>
            <person name="Shin S.-K."/>
            <person name="Yi H."/>
        </authorList>
    </citation>
    <scope>NUCLEOTIDE SEQUENCE [LARGE SCALE GENOMIC DNA]</scope>
    <source>
        <strain evidence="2 3">JCM 3315</strain>
    </source>
</reference>
<feature type="compositionally biased region" description="Polar residues" evidence="1">
    <location>
        <begin position="498"/>
        <end position="547"/>
    </location>
</feature>
<dbReference type="OrthoDB" id="5069709at2"/>
<feature type="compositionally biased region" description="Low complexity" evidence="1">
    <location>
        <begin position="687"/>
        <end position="700"/>
    </location>
</feature>
<feature type="compositionally biased region" description="Basic and acidic residues" evidence="1">
    <location>
        <begin position="922"/>
        <end position="943"/>
    </location>
</feature>
<evidence type="ECO:0000313" key="2">
    <source>
        <dbReference type="EMBL" id="KHF43817.1"/>
    </source>
</evidence>
<feature type="compositionally biased region" description="Basic and acidic residues" evidence="1">
    <location>
        <begin position="1151"/>
        <end position="1184"/>
    </location>
</feature>
<proteinExistence type="predicted"/>
<dbReference type="RefSeq" id="WP_052136328.1">
    <property type="nucleotide sequence ID" value="NZ_FOWS01000006.1"/>
</dbReference>
<feature type="compositionally biased region" description="Low complexity" evidence="1">
    <location>
        <begin position="562"/>
        <end position="581"/>
    </location>
</feature>
<feature type="compositionally biased region" description="Acidic residues" evidence="1">
    <location>
        <begin position="1185"/>
        <end position="1197"/>
    </location>
</feature>
<feature type="compositionally biased region" description="Low complexity" evidence="1">
    <location>
        <begin position="449"/>
        <end position="477"/>
    </location>
</feature>
<dbReference type="CDD" id="cd20739">
    <property type="entry name" value="PoNe_DUF637"/>
    <property type="match status" value="1"/>
</dbReference>
<feature type="compositionally biased region" description="Gly residues" evidence="1">
    <location>
        <begin position="653"/>
        <end position="667"/>
    </location>
</feature>
<feature type="compositionally biased region" description="Pro residues" evidence="1">
    <location>
        <begin position="718"/>
        <end position="727"/>
    </location>
</feature>
<protein>
    <recommendedName>
        <fullName evidence="4">PPE-repeat protein</fullName>
    </recommendedName>
</protein>
<name>A0A837D849_9PSEU</name>
<accession>A0A837D849</accession>
<feature type="compositionally biased region" description="Low complexity" evidence="1">
    <location>
        <begin position="398"/>
        <end position="410"/>
    </location>
</feature>
<feature type="compositionally biased region" description="Low complexity" evidence="1">
    <location>
        <begin position="1208"/>
        <end position="1217"/>
    </location>
</feature>
<feature type="compositionally biased region" description="Low complexity" evidence="1">
    <location>
        <begin position="431"/>
        <end position="442"/>
    </location>
</feature>
<feature type="compositionally biased region" description="Polar residues" evidence="1">
    <location>
        <begin position="583"/>
        <end position="606"/>
    </location>
</feature>
<evidence type="ECO:0000256" key="1">
    <source>
        <dbReference type="SAM" id="MobiDB-lite"/>
    </source>
</evidence>
<evidence type="ECO:0000313" key="3">
    <source>
        <dbReference type="Proteomes" id="UP000030848"/>
    </source>
</evidence>
<organism evidence="2 3">
    <name type="scientific">Saccharomonospora viridis</name>
    <dbReference type="NCBI Taxonomy" id="1852"/>
    <lineage>
        <taxon>Bacteria</taxon>
        <taxon>Bacillati</taxon>
        <taxon>Actinomycetota</taxon>
        <taxon>Actinomycetes</taxon>
        <taxon>Pseudonocardiales</taxon>
        <taxon>Pseudonocardiaceae</taxon>
        <taxon>Saccharomonospora</taxon>
    </lineage>
</organism>
<feature type="compositionally biased region" description="Low complexity" evidence="1">
    <location>
        <begin position="641"/>
        <end position="652"/>
    </location>
</feature>
<feature type="compositionally biased region" description="Low complexity" evidence="1">
    <location>
        <begin position="353"/>
        <end position="387"/>
    </location>
</feature>